<dbReference type="EMBL" id="KZ820141">
    <property type="protein sequence ID" value="PWN48796.1"/>
    <property type="molecule type" value="Genomic_DNA"/>
</dbReference>
<dbReference type="Proteomes" id="UP000245626">
    <property type="component" value="Unassembled WGS sequence"/>
</dbReference>
<accession>A0ACD0NSK9</accession>
<name>A0ACD0NSK9_9BASI</name>
<sequence>MSNNINNNSNARANRGFASSSSSNGGGHGAAAAAKSNSAPRRYQASPSQTGFDSRPSLRSAASASGSGSISNDSADPREKFFPNSRNYYLDDTDDDALHRMDRDWDHSSKRISWRGFLNLITLLLLALGLLALFAGYPIYSHFYELSKKVDTGAFNLGGTNGTGQVPDLPIRGLVDGDTLDSDKKITLDGVNYHIVFSDE</sequence>
<proteinExistence type="predicted"/>
<evidence type="ECO:0000313" key="1">
    <source>
        <dbReference type="EMBL" id="PWN48796.1"/>
    </source>
</evidence>
<organism evidence="1 2">
    <name type="scientific">Violaceomyces palustris</name>
    <dbReference type="NCBI Taxonomy" id="1673888"/>
    <lineage>
        <taxon>Eukaryota</taxon>
        <taxon>Fungi</taxon>
        <taxon>Dikarya</taxon>
        <taxon>Basidiomycota</taxon>
        <taxon>Ustilaginomycotina</taxon>
        <taxon>Ustilaginomycetes</taxon>
        <taxon>Violaceomycetales</taxon>
        <taxon>Violaceomycetaceae</taxon>
        <taxon>Violaceomyces</taxon>
    </lineage>
</organism>
<gene>
    <name evidence="1" type="ORF">IE53DRAFT_370302</name>
</gene>
<protein>
    <submittedName>
        <fullName evidence="1">Uncharacterized protein</fullName>
    </submittedName>
</protein>
<evidence type="ECO:0000313" key="2">
    <source>
        <dbReference type="Proteomes" id="UP000245626"/>
    </source>
</evidence>
<keyword evidence="2" id="KW-1185">Reference proteome</keyword>
<reference evidence="1 2" key="1">
    <citation type="journal article" date="2018" name="Mol. Biol. Evol.">
        <title>Broad Genomic Sampling Reveals a Smut Pathogenic Ancestry of the Fungal Clade Ustilaginomycotina.</title>
        <authorList>
            <person name="Kijpornyongpan T."/>
            <person name="Mondo S.J."/>
            <person name="Barry K."/>
            <person name="Sandor L."/>
            <person name="Lee J."/>
            <person name="Lipzen A."/>
            <person name="Pangilinan J."/>
            <person name="LaButti K."/>
            <person name="Hainaut M."/>
            <person name="Henrissat B."/>
            <person name="Grigoriev I.V."/>
            <person name="Spatafora J.W."/>
            <person name="Aime M.C."/>
        </authorList>
    </citation>
    <scope>NUCLEOTIDE SEQUENCE [LARGE SCALE GENOMIC DNA]</scope>
    <source>
        <strain evidence="1 2">SA 807</strain>
    </source>
</reference>